<keyword evidence="1" id="KW-0547">Nucleotide-binding</keyword>
<accession>A0A7I8JCA7</accession>
<dbReference type="EMBL" id="CACRZD030000011">
    <property type="protein sequence ID" value="CAA6667776.1"/>
    <property type="molecule type" value="Genomic_DNA"/>
</dbReference>
<proteinExistence type="predicted"/>
<dbReference type="CDD" id="cd00754">
    <property type="entry name" value="Ubl_MoaD"/>
    <property type="match status" value="1"/>
</dbReference>
<dbReference type="Proteomes" id="UP001189122">
    <property type="component" value="Unassembled WGS sequence"/>
</dbReference>
<sequence length="94" mass="10477">MPPGSTIGDCMSKLLDEFPRLGEIKSSVVLALNEEYAPESMLLKNRDELAIIPPISGGERLGPGFRKWIASRYCLRLEISLDQIPWISSKNGFL</sequence>
<dbReference type="InterPro" id="IPR003749">
    <property type="entry name" value="ThiS/MoaD-like"/>
</dbReference>
<gene>
    <name evidence="2" type="ORF">SI7747_11014170</name>
</gene>
<dbReference type="Pfam" id="PF02597">
    <property type="entry name" value="ThiS"/>
    <property type="match status" value="1"/>
</dbReference>
<dbReference type="SUPFAM" id="SSF54285">
    <property type="entry name" value="MoaD/ThiS"/>
    <property type="match status" value="1"/>
</dbReference>
<dbReference type="InterPro" id="IPR012675">
    <property type="entry name" value="Beta-grasp_dom_sf"/>
</dbReference>
<dbReference type="UniPathway" id="UPA00344"/>
<dbReference type="GO" id="GO:0006777">
    <property type="term" value="P:Mo-molybdopterin cofactor biosynthetic process"/>
    <property type="evidence" value="ECO:0007669"/>
    <property type="project" value="InterPro"/>
</dbReference>
<organism evidence="2">
    <name type="scientific">Spirodela intermedia</name>
    <name type="common">Intermediate duckweed</name>
    <dbReference type="NCBI Taxonomy" id="51605"/>
    <lineage>
        <taxon>Eukaryota</taxon>
        <taxon>Viridiplantae</taxon>
        <taxon>Streptophyta</taxon>
        <taxon>Embryophyta</taxon>
        <taxon>Tracheophyta</taxon>
        <taxon>Spermatophyta</taxon>
        <taxon>Magnoliopsida</taxon>
        <taxon>Liliopsida</taxon>
        <taxon>Araceae</taxon>
        <taxon>Lemnoideae</taxon>
        <taxon>Spirodela</taxon>
    </lineage>
</organism>
<dbReference type="InterPro" id="IPR044672">
    <property type="entry name" value="MOCS2A"/>
</dbReference>
<dbReference type="GO" id="GO:1990133">
    <property type="term" value="C:molybdopterin adenylyltransferase complex"/>
    <property type="evidence" value="ECO:0007669"/>
    <property type="project" value="TreeGrafter"/>
</dbReference>
<keyword evidence="3" id="KW-1185">Reference proteome</keyword>
<dbReference type="InterPro" id="IPR016155">
    <property type="entry name" value="Mopterin_synth/thiamin_S_b"/>
</dbReference>
<dbReference type="EMBL" id="LR743598">
    <property type="protein sequence ID" value="CAA2628528.1"/>
    <property type="molecule type" value="Genomic_DNA"/>
</dbReference>
<dbReference type="AlphaFoldDB" id="A0A7I8JCA7"/>
<evidence type="ECO:0000256" key="1">
    <source>
        <dbReference type="ARBA" id="ARBA00022741"/>
    </source>
</evidence>
<reference evidence="2 3" key="1">
    <citation type="submission" date="2019-12" db="EMBL/GenBank/DDBJ databases">
        <authorList>
            <person name="Scholz U."/>
            <person name="Mascher M."/>
            <person name="Fiebig A."/>
        </authorList>
    </citation>
    <scope>NUCLEOTIDE SEQUENCE</scope>
</reference>
<dbReference type="PANTHER" id="PTHR33359:SF1">
    <property type="entry name" value="MOLYBDOPTERIN SYNTHASE SULFUR CARRIER SUBUNIT"/>
    <property type="match status" value="1"/>
</dbReference>
<dbReference type="PANTHER" id="PTHR33359">
    <property type="entry name" value="MOLYBDOPTERIN SYNTHASE SULFUR CARRIER SUBUNIT"/>
    <property type="match status" value="1"/>
</dbReference>
<evidence type="ECO:0000313" key="2">
    <source>
        <dbReference type="EMBL" id="CAA2628528.1"/>
    </source>
</evidence>
<dbReference type="GO" id="GO:0000166">
    <property type="term" value="F:nucleotide binding"/>
    <property type="evidence" value="ECO:0007669"/>
    <property type="project" value="UniProtKB-KW"/>
</dbReference>
<name>A0A7I8JCA7_SPIIN</name>
<evidence type="ECO:0000313" key="3">
    <source>
        <dbReference type="Proteomes" id="UP001189122"/>
    </source>
</evidence>
<dbReference type="Gene3D" id="3.10.20.30">
    <property type="match status" value="1"/>
</dbReference>
<protein>
    <submittedName>
        <fullName evidence="2">Uncharacterized protein</fullName>
    </submittedName>
</protein>